<organism evidence="1 2">
    <name type="scientific">Diploptera punctata</name>
    <name type="common">Pacific beetle cockroach</name>
    <dbReference type="NCBI Taxonomy" id="6984"/>
    <lineage>
        <taxon>Eukaryota</taxon>
        <taxon>Metazoa</taxon>
        <taxon>Ecdysozoa</taxon>
        <taxon>Arthropoda</taxon>
        <taxon>Hexapoda</taxon>
        <taxon>Insecta</taxon>
        <taxon>Pterygota</taxon>
        <taxon>Neoptera</taxon>
        <taxon>Polyneoptera</taxon>
        <taxon>Dictyoptera</taxon>
        <taxon>Blattodea</taxon>
        <taxon>Blaberoidea</taxon>
        <taxon>Blaberidae</taxon>
        <taxon>Diplopterinae</taxon>
        <taxon>Diploptera</taxon>
    </lineage>
</organism>
<comment type="caution">
    <text evidence="1">The sequence shown here is derived from an EMBL/GenBank/DDBJ whole genome shotgun (WGS) entry which is preliminary data.</text>
</comment>
<feature type="non-terminal residue" evidence="1">
    <location>
        <position position="133"/>
    </location>
</feature>
<evidence type="ECO:0000313" key="2">
    <source>
        <dbReference type="Proteomes" id="UP001233999"/>
    </source>
</evidence>
<gene>
    <name evidence="1" type="ORF">L9F63_011643</name>
</gene>
<name>A0AAD8AEG2_DIPPU</name>
<dbReference type="Proteomes" id="UP001233999">
    <property type="component" value="Unassembled WGS sequence"/>
</dbReference>
<protein>
    <submittedName>
        <fullName evidence="1">Uncharacterized protein</fullName>
    </submittedName>
</protein>
<dbReference type="EMBL" id="JASPKZ010001604">
    <property type="protein sequence ID" value="KAJ9597502.1"/>
    <property type="molecule type" value="Genomic_DNA"/>
</dbReference>
<keyword evidence="2" id="KW-1185">Reference proteome</keyword>
<reference evidence="1" key="2">
    <citation type="submission" date="2023-05" db="EMBL/GenBank/DDBJ databases">
        <authorList>
            <person name="Fouks B."/>
        </authorList>
    </citation>
    <scope>NUCLEOTIDE SEQUENCE</scope>
    <source>
        <strain evidence="1">Stay&amp;Tobe</strain>
        <tissue evidence="1">Testes</tissue>
    </source>
</reference>
<proteinExistence type="predicted"/>
<sequence length="133" mass="14790">LSIPVYQHLGQGFSLTVSLNSRPSLKIMQSLFELGGQTALNIHSTVLCELSPQSHIFNSTTCGITTNATYISSKLIVTEFSNLNFVLGKLTKFQYVLEAQSTLYPPSEFSQALFRCHSMGPDIQNHLFRNCVM</sequence>
<feature type="non-terminal residue" evidence="1">
    <location>
        <position position="1"/>
    </location>
</feature>
<evidence type="ECO:0000313" key="1">
    <source>
        <dbReference type="EMBL" id="KAJ9597502.1"/>
    </source>
</evidence>
<reference evidence="1" key="1">
    <citation type="journal article" date="2023" name="IScience">
        <title>Live-bearing cockroach genome reveals convergent evolutionary mechanisms linked to viviparity in insects and beyond.</title>
        <authorList>
            <person name="Fouks B."/>
            <person name="Harrison M.C."/>
            <person name="Mikhailova A.A."/>
            <person name="Marchal E."/>
            <person name="English S."/>
            <person name="Carruthers M."/>
            <person name="Jennings E.C."/>
            <person name="Chiamaka E.L."/>
            <person name="Frigard R.A."/>
            <person name="Pippel M."/>
            <person name="Attardo G.M."/>
            <person name="Benoit J.B."/>
            <person name="Bornberg-Bauer E."/>
            <person name="Tobe S.S."/>
        </authorList>
    </citation>
    <scope>NUCLEOTIDE SEQUENCE</scope>
    <source>
        <strain evidence="1">Stay&amp;Tobe</strain>
    </source>
</reference>
<accession>A0AAD8AEG2</accession>
<dbReference type="AlphaFoldDB" id="A0AAD8AEG2"/>